<sequence length="310" mass="34738">MILYSYRGDHDERVPSNVSHVIIEESVTTIKEEAFYNCHSLVSVIMGDSVHTIEFAAFSHCRALQFIRLSKTLKVIGIDAFRDCRSLNALFLPSTVNVIQGWSFQYCRSLRFLILPDDFNLSHVGNMIIRGTPIHQFAEAAGIGYEFDYPEATDGISPRINEWLFRHMDESPFHKGCYDSSITTRKVNDYLNEHGKASAFAVDAIHGMTPLHILAMNPYASADTIAALHISNTQAALSADNQGKTTLEYARDNNVGGMVEILMELCNHKNAAIPIEDTHSSQLGRLCCLPIPRLFHSCFQNDESKDPEPE</sequence>
<protein>
    <recommendedName>
        <fullName evidence="2">Leucine-rich repeat domain-containing protein</fullName>
    </recommendedName>
</protein>
<dbReference type="SUPFAM" id="SSF52058">
    <property type="entry name" value="L domain-like"/>
    <property type="match status" value="1"/>
</dbReference>
<evidence type="ECO:0000313" key="1">
    <source>
        <dbReference type="EMBL" id="CAE0466684.1"/>
    </source>
</evidence>
<organism evidence="1">
    <name type="scientific">Chaetoceros debilis</name>
    <dbReference type="NCBI Taxonomy" id="122233"/>
    <lineage>
        <taxon>Eukaryota</taxon>
        <taxon>Sar</taxon>
        <taxon>Stramenopiles</taxon>
        <taxon>Ochrophyta</taxon>
        <taxon>Bacillariophyta</taxon>
        <taxon>Coscinodiscophyceae</taxon>
        <taxon>Chaetocerotophycidae</taxon>
        <taxon>Chaetocerotales</taxon>
        <taxon>Chaetocerotaceae</taxon>
        <taxon>Chaetoceros</taxon>
    </lineage>
</organism>
<proteinExistence type="predicted"/>
<dbReference type="Gene3D" id="3.80.10.10">
    <property type="entry name" value="Ribonuclease Inhibitor"/>
    <property type="match status" value="1"/>
</dbReference>
<dbReference type="EMBL" id="HBIO01014964">
    <property type="protein sequence ID" value="CAE0466684.1"/>
    <property type="molecule type" value="Transcribed_RNA"/>
</dbReference>
<dbReference type="Pfam" id="PF13306">
    <property type="entry name" value="LRR_5"/>
    <property type="match status" value="1"/>
</dbReference>
<accession>A0A7S3Q5T2</accession>
<dbReference type="SUPFAM" id="SSF48403">
    <property type="entry name" value="Ankyrin repeat"/>
    <property type="match status" value="1"/>
</dbReference>
<dbReference type="InterPro" id="IPR036770">
    <property type="entry name" value="Ankyrin_rpt-contain_sf"/>
</dbReference>
<dbReference type="InterPro" id="IPR032675">
    <property type="entry name" value="LRR_dom_sf"/>
</dbReference>
<dbReference type="PANTHER" id="PTHR45661:SF3">
    <property type="entry name" value="IG-LIKE DOMAIN-CONTAINING PROTEIN"/>
    <property type="match status" value="1"/>
</dbReference>
<dbReference type="Gene3D" id="1.25.40.20">
    <property type="entry name" value="Ankyrin repeat-containing domain"/>
    <property type="match status" value="1"/>
</dbReference>
<dbReference type="AlphaFoldDB" id="A0A7S3Q5T2"/>
<evidence type="ECO:0008006" key="2">
    <source>
        <dbReference type="Google" id="ProtNLM"/>
    </source>
</evidence>
<dbReference type="InterPro" id="IPR026906">
    <property type="entry name" value="LRR_5"/>
</dbReference>
<dbReference type="PANTHER" id="PTHR45661">
    <property type="entry name" value="SURFACE ANTIGEN"/>
    <property type="match status" value="1"/>
</dbReference>
<gene>
    <name evidence="1" type="ORF">CDEB00056_LOCUS11536</name>
</gene>
<name>A0A7S3Q5T2_9STRA</name>
<reference evidence="1" key="1">
    <citation type="submission" date="2021-01" db="EMBL/GenBank/DDBJ databases">
        <authorList>
            <person name="Corre E."/>
            <person name="Pelletier E."/>
            <person name="Niang G."/>
            <person name="Scheremetjew M."/>
            <person name="Finn R."/>
            <person name="Kale V."/>
            <person name="Holt S."/>
            <person name="Cochrane G."/>
            <person name="Meng A."/>
            <person name="Brown T."/>
            <person name="Cohen L."/>
        </authorList>
    </citation>
    <scope>NUCLEOTIDE SEQUENCE</scope>
    <source>
        <strain evidence="1">MM31A-1</strain>
    </source>
</reference>
<dbReference type="InterPro" id="IPR053139">
    <property type="entry name" value="Surface_bspA-like"/>
</dbReference>